<reference evidence="2" key="1">
    <citation type="submission" date="2022-11" db="EMBL/GenBank/DDBJ databases">
        <authorList>
            <person name="Kikuchi T."/>
        </authorList>
    </citation>
    <scope>NUCLEOTIDE SEQUENCE</scope>
    <source>
        <strain evidence="2">PS1010</strain>
    </source>
</reference>
<protein>
    <submittedName>
        <fullName evidence="2">Uncharacterized protein</fullName>
    </submittedName>
</protein>
<accession>A0A9P1IKU2</accession>
<keyword evidence="1" id="KW-0812">Transmembrane</keyword>
<evidence type="ECO:0000256" key="1">
    <source>
        <dbReference type="SAM" id="Phobius"/>
    </source>
</evidence>
<dbReference type="AlphaFoldDB" id="A0A9P1IKU2"/>
<organism evidence="2 3">
    <name type="scientific">Caenorhabditis angaria</name>
    <dbReference type="NCBI Taxonomy" id="860376"/>
    <lineage>
        <taxon>Eukaryota</taxon>
        <taxon>Metazoa</taxon>
        <taxon>Ecdysozoa</taxon>
        <taxon>Nematoda</taxon>
        <taxon>Chromadorea</taxon>
        <taxon>Rhabditida</taxon>
        <taxon>Rhabditina</taxon>
        <taxon>Rhabditomorpha</taxon>
        <taxon>Rhabditoidea</taxon>
        <taxon>Rhabditidae</taxon>
        <taxon>Peloderinae</taxon>
        <taxon>Caenorhabditis</taxon>
    </lineage>
</organism>
<evidence type="ECO:0000313" key="2">
    <source>
        <dbReference type="EMBL" id="CAI5446896.1"/>
    </source>
</evidence>
<proteinExistence type="predicted"/>
<sequence length="88" mass="10904">MFDFHVNISCCQFYFFHYQLIYIFFLNKIYFYKNIFRRLQKKWDSICVRIGATCAQKTWDIRRASNSDWIRWLNKNGVILLFAWKSNV</sequence>
<comment type="caution">
    <text evidence="2">The sequence shown here is derived from an EMBL/GenBank/DDBJ whole genome shotgun (WGS) entry which is preliminary data.</text>
</comment>
<keyword evidence="1" id="KW-0472">Membrane</keyword>
<dbReference type="EMBL" id="CANHGI010000004">
    <property type="protein sequence ID" value="CAI5446896.1"/>
    <property type="molecule type" value="Genomic_DNA"/>
</dbReference>
<name>A0A9P1IKU2_9PELO</name>
<evidence type="ECO:0000313" key="3">
    <source>
        <dbReference type="Proteomes" id="UP001152747"/>
    </source>
</evidence>
<feature type="transmembrane region" description="Helical" evidence="1">
    <location>
        <begin position="12"/>
        <end position="32"/>
    </location>
</feature>
<keyword evidence="1" id="KW-1133">Transmembrane helix</keyword>
<gene>
    <name evidence="2" type="ORF">CAMP_LOCUS9533</name>
</gene>
<keyword evidence="3" id="KW-1185">Reference proteome</keyword>
<dbReference type="Proteomes" id="UP001152747">
    <property type="component" value="Unassembled WGS sequence"/>
</dbReference>